<evidence type="ECO:0000256" key="5">
    <source>
        <dbReference type="ARBA" id="ARBA00023015"/>
    </source>
</evidence>
<dbReference type="Pfam" id="PF00155">
    <property type="entry name" value="Aminotran_1_2"/>
    <property type="match status" value="1"/>
</dbReference>
<dbReference type="InterPro" id="IPR000524">
    <property type="entry name" value="Tscrpt_reg_HTH_GntR"/>
</dbReference>
<comment type="caution">
    <text evidence="9">The sequence shown here is derived from an EMBL/GenBank/DDBJ whole genome shotgun (WGS) entry which is preliminary data.</text>
</comment>
<dbReference type="Gene3D" id="3.90.1150.10">
    <property type="entry name" value="Aspartate Aminotransferase, domain 1"/>
    <property type="match status" value="1"/>
</dbReference>
<dbReference type="AlphaFoldDB" id="A0A3L0VXT6"/>
<evidence type="ECO:0000256" key="6">
    <source>
        <dbReference type="ARBA" id="ARBA00023125"/>
    </source>
</evidence>
<evidence type="ECO:0000259" key="8">
    <source>
        <dbReference type="PROSITE" id="PS50949"/>
    </source>
</evidence>
<dbReference type="GO" id="GO:0008483">
    <property type="term" value="F:transaminase activity"/>
    <property type="evidence" value="ECO:0007669"/>
    <property type="project" value="UniProtKB-KW"/>
</dbReference>
<dbReference type="SMART" id="SM00345">
    <property type="entry name" value="HTH_GNTR"/>
    <property type="match status" value="1"/>
</dbReference>
<dbReference type="EMBL" id="RNRV01000006">
    <property type="protein sequence ID" value="MHO03769.1"/>
    <property type="molecule type" value="Genomic_DNA"/>
</dbReference>
<keyword evidence="3 9" id="KW-0808">Transferase</keyword>
<dbReference type="InterPro" id="IPR036388">
    <property type="entry name" value="WH-like_DNA-bd_sf"/>
</dbReference>
<dbReference type="SUPFAM" id="SSF46785">
    <property type="entry name" value="Winged helix' DNA-binding domain"/>
    <property type="match status" value="1"/>
</dbReference>
<evidence type="ECO:0000256" key="4">
    <source>
        <dbReference type="ARBA" id="ARBA00022898"/>
    </source>
</evidence>
<evidence type="ECO:0000256" key="7">
    <source>
        <dbReference type="ARBA" id="ARBA00023163"/>
    </source>
</evidence>
<dbReference type="CDD" id="cd00609">
    <property type="entry name" value="AAT_like"/>
    <property type="match status" value="1"/>
</dbReference>
<dbReference type="InterPro" id="IPR051446">
    <property type="entry name" value="HTH_trans_reg/aminotransferase"/>
</dbReference>
<evidence type="ECO:0000256" key="2">
    <source>
        <dbReference type="ARBA" id="ARBA00022576"/>
    </source>
</evidence>
<dbReference type="InterPro" id="IPR004839">
    <property type="entry name" value="Aminotransferase_I/II_large"/>
</dbReference>
<comment type="similarity">
    <text evidence="1">In the C-terminal section; belongs to the class-I pyridoxal-phosphate-dependent aminotransferase family.</text>
</comment>
<dbReference type="SUPFAM" id="SSF53383">
    <property type="entry name" value="PLP-dependent transferases"/>
    <property type="match status" value="1"/>
</dbReference>
<dbReference type="FunFam" id="3.40.640.10:FF:000023">
    <property type="entry name" value="Transcriptional regulator, GntR family"/>
    <property type="match status" value="1"/>
</dbReference>
<keyword evidence="4" id="KW-0663">Pyridoxal phosphate</keyword>
<reference evidence="9" key="1">
    <citation type="submission" date="2018-10" db="EMBL/GenBank/DDBJ databases">
        <authorList>
            <consortium name="NARMS: The National Antimicrobial Resistance Monitoring System"/>
        </authorList>
    </citation>
    <scope>NUCLEOTIDE SEQUENCE [LARGE SCALE GENOMIC DNA]</scope>
    <source>
        <strain evidence="9">CVM N17EC0388</strain>
    </source>
</reference>
<dbReference type="Gene3D" id="3.40.640.10">
    <property type="entry name" value="Type I PLP-dependent aspartate aminotransferase-like (Major domain)"/>
    <property type="match status" value="1"/>
</dbReference>
<keyword evidence="7" id="KW-0804">Transcription</keyword>
<gene>
    <name evidence="9" type="ORF">D9F05_05195</name>
</gene>
<dbReference type="GO" id="GO:0003677">
    <property type="term" value="F:DNA binding"/>
    <property type="evidence" value="ECO:0007669"/>
    <property type="project" value="UniProtKB-KW"/>
</dbReference>
<keyword evidence="5" id="KW-0805">Transcription regulation</keyword>
<organism evidence="9">
    <name type="scientific">Escherichia coli</name>
    <dbReference type="NCBI Taxonomy" id="562"/>
    <lineage>
        <taxon>Bacteria</taxon>
        <taxon>Pseudomonadati</taxon>
        <taxon>Pseudomonadota</taxon>
        <taxon>Gammaproteobacteria</taxon>
        <taxon>Enterobacterales</taxon>
        <taxon>Enterobacteriaceae</taxon>
        <taxon>Escherichia</taxon>
    </lineage>
</organism>
<feature type="domain" description="HTH gntR-type" evidence="8">
    <location>
        <begin position="1"/>
        <end position="69"/>
    </location>
</feature>
<dbReference type="PANTHER" id="PTHR46577">
    <property type="entry name" value="HTH-TYPE TRANSCRIPTIONAL REGULATORY PROTEIN GABR"/>
    <property type="match status" value="1"/>
</dbReference>
<evidence type="ECO:0000256" key="3">
    <source>
        <dbReference type="ARBA" id="ARBA00022679"/>
    </source>
</evidence>
<name>A0A3L0VXT6_ECOLX</name>
<protein>
    <submittedName>
        <fullName evidence="9">PLP-dependent aminotransferase family protein</fullName>
    </submittedName>
</protein>
<dbReference type="GO" id="GO:0030170">
    <property type="term" value="F:pyridoxal phosphate binding"/>
    <property type="evidence" value="ECO:0007669"/>
    <property type="project" value="InterPro"/>
</dbReference>
<dbReference type="CDD" id="cd07377">
    <property type="entry name" value="WHTH_GntR"/>
    <property type="match status" value="1"/>
</dbReference>
<dbReference type="PANTHER" id="PTHR46577:SF2">
    <property type="entry name" value="TRANSCRIPTIONAL REGULATORY PROTEIN"/>
    <property type="match status" value="1"/>
</dbReference>
<dbReference type="InterPro" id="IPR015424">
    <property type="entry name" value="PyrdxlP-dep_Trfase"/>
</dbReference>
<sequence>MSLYGQLADQLQQQIASGVWQAGERIPSIRQSCKIHHLSPMTVLQAYQLLESRGLILARPQSGYYVKAAPSPLRASAQQQAHYTGSVDINDLVFEVLQASKSRELVPLGMSVADPTLFPHPQLGRALASCMRKLDPFSTVADLPPGNEALRRAIAQRYASDGLAVSPQEIIITTGAMEALSLSLQVLTEPGDWVVVESPTFYGALQAIERLKLNAVEIPVIPGVGIDLALLAEALAQRPIKACWLMGNVQHPLGHTMPDGHKQALMQLLSQHEVPLVEDDVYADLYFGRERPKPLKCWDVRGDSLLCSSFSKCLAPGFRVGWVVAGPHAERIQRLQLMSTLSTNVPSQLALAEMLRQGGVDAHFRRLRHTLAQRQQQMRAALLRLFPDEVRISAPDGGYFLWLEFDTRLDSRALHARALTCGFSLAPGALFSSQGQYNHCLRLNSSHPWSPQLETALAQLAELIHQQLAPHLDAGNNNAP</sequence>
<proteinExistence type="inferred from homology"/>
<dbReference type="InterPro" id="IPR036390">
    <property type="entry name" value="WH_DNA-bd_sf"/>
</dbReference>
<evidence type="ECO:0000313" key="9">
    <source>
        <dbReference type="EMBL" id="MHO03769.1"/>
    </source>
</evidence>
<keyword evidence="6" id="KW-0238">DNA-binding</keyword>
<evidence type="ECO:0000256" key="1">
    <source>
        <dbReference type="ARBA" id="ARBA00005384"/>
    </source>
</evidence>
<dbReference type="InterPro" id="IPR015421">
    <property type="entry name" value="PyrdxlP-dep_Trfase_major"/>
</dbReference>
<dbReference type="GO" id="GO:0003700">
    <property type="term" value="F:DNA-binding transcription factor activity"/>
    <property type="evidence" value="ECO:0007669"/>
    <property type="project" value="InterPro"/>
</dbReference>
<dbReference type="Pfam" id="PF00392">
    <property type="entry name" value="GntR"/>
    <property type="match status" value="1"/>
</dbReference>
<accession>A0A3L0VXT6</accession>
<dbReference type="Gene3D" id="1.10.10.10">
    <property type="entry name" value="Winged helix-like DNA-binding domain superfamily/Winged helix DNA-binding domain"/>
    <property type="match status" value="1"/>
</dbReference>
<dbReference type="PROSITE" id="PS50949">
    <property type="entry name" value="HTH_GNTR"/>
    <property type="match status" value="1"/>
</dbReference>
<keyword evidence="2 9" id="KW-0032">Aminotransferase</keyword>
<dbReference type="InterPro" id="IPR015422">
    <property type="entry name" value="PyrdxlP-dep_Trfase_small"/>
</dbReference>